<accession>A0ABW4G234</accession>
<dbReference type="RefSeq" id="WP_378619988.1">
    <property type="nucleotide sequence ID" value="NZ_JBHUCM010000005.1"/>
</dbReference>
<sequence>MSAGVAPPPVPRLAWRKALNLAPASERDGLGRVLAGGAGSGVGAVDVAAASVWPRRRLGRSPSAPGSADAGA</sequence>
<proteinExistence type="predicted"/>
<reference evidence="2" key="1">
    <citation type="journal article" date="2019" name="Int. J. Syst. Evol. Microbiol.">
        <title>The Global Catalogue of Microorganisms (GCM) 10K type strain sequencing project: providing services to taxonomists for standard genome sequencing and annotation.</title>
        <authorList>
            <consortium name="The Broad Institute Genomics Platform"/>
            <consortium name="The Broad Institute Genome Sequencing Center for Infectious Disease"/>
            <person name="Wu L."/>
            <person name="Ma J."/>
        </authorList>
    </citation>
    <scope>NUCLEOTIDE SEQUENCE [LARGE SCALE GENOMIC DNA]</scope>
    <source>
        <strain evidence="2">CGMCC 1.15399</strain>
    </source>
</reference>
<evidence type="ECO:0000313" key="1">
    <source>
        <dbReference type="EMBL" id="MFD1536679.1"/>
    </source>
</evidence>
<protein>
    <submittedName>
        <fullName evidence="1">Uncharacterized protein</fullName>
    </submittedName>
</protein>
<evidence type="ECO:0000313" key="2">
    <source>
        <dbReference type="Proteomes" id="UP001597097"/>
    </source>
</evidence>
<comment type="caution">
    <text evidence="1">The sequence shown here is derived from an EMBL/GenBank/DDBJ whole genome shotgun (WGS) entry which is preliminary data.</text>
</comment>
<dbReference type="Proteomes" id="UP001597097">
    <property type="component" value="Unassembled WGS sequence"/>
</dbReference>
<organism evidence="1 2">
    <name type="scientific">Nonomuraea guangzhouensis</name>
    <dbReference type="NCBI Taxonomy" id="1291555"/>
    <lineage>
        <taxon>Bacteria</taxon>
        <taxon>Bacillati</taxon>
        <taxon>Actinomycetota</taxon>
        <taxon>Actinomycetes</taxon>
        <taxon>Streptosporangiales</taxon>
        <taxon>Streptosporangiaceae</taxon>
        <taxon>Nonomuraea</taxon>
    </lineage>
</organism>
<keyword evidence="2" id="KW-1185">Reference proteome</keyword>
<feature type="non-terminal residue" evidence="1">
    <location>
        <position position="72"/>
    </location>
</feature>
<name>A0ABW4G234_9ACTN</name>
<dbReference type="EMBL" id="JBHUCM010000005">
    <property type="protein sequence ID" value="MFD1536679.1"/>
    <property type="molecule type" value="Genomic_DNA"/>
</dbReference>
<gene>
    <name evidence="1" type="ORF">ACFSJ0_06525</name>
</gene>